<keyword evidence="3 6" id="KW-1133">Transmembrane helix</keyword>
<protein>
    <recommendedName>
        <fullName evidence="7">Major facilitator superfamily (MFS) profile domain-containing protein</fullName>
    </recommendedName>
</protein>
<gene>
    <name evidence="8" type="ORF">FSP39_012439</name>
</gene>
<evidence type="ECO:0000256" key="1">
    <source>
        <dbReference type="ARBA" id="ARBA00004141"/>
    </source>
</evidence>
<dbReference type="SUPFAM" id="SSF103473">
    <property type="entry name" value="MFS general substrate transporter"/>
    <property type="match status" value="2"/>
</dbReference>
<dbReference type="InterPro" id="IPR020846">
    <property type="entry name" value="MFS_dom"/>
</dbReference>
<reference evidence="8" key="1">
    <citation type="submission" date="2019-08" db="EMBL/GenBank/DDBJ databases">
        <title>The improved chromosome-level genome for the pearl oyster Pinctada fucata martensii using PacBio sequencing and Hi-C.</title>
        <authorList>
            <person name="Zheng Z."/>
        </authorList>
    </citation>
    <scope>NUCLEOTIDE SEQUENCE</scope>
    <source>
        <strain evidence="8">ZZ-2019</strain>
        <tissue evidence="8">Adductor muscle</tissue>
    </source>
</reference>
<feature type="transmembrane region" description="Helical" evidence="6">
    <location>
        <begin position="193"/>
        <end position="215"/>
    </location>
</feature>
<evidence type="ECO:0000256" key="5">
    <source>
        <dbReference type="SAM" id="MobiDB-lite"/>
    </source>
</evidence>
<feature type="region of interest" description="Disordered" evidence="5">
    <location>
        <begin position="40"/>
        <end position="70"/>
    </location>
</feature>
<evidence type="ECO:0000313" key="9">
    <source>
        <dbReference type="Proteomes" id="UP001186944"/>
    </source>
</evidence>
<comment type="caution">
    <text evidence="8">The sequence shown here is derived from an EMBL/GenBank/DDBJ whole genome shotgun (WGS) entry which is preliminary data.</text>
</comment>
<dbReference type="AlphaFoldDB" id="A0AA88Y2B6"/>
<proteinExistence type="predicted"/>
<dbReference type="PANTHER" id="PTHR11662:SF399">
    <property type="entry name" value="FI19708P1-RELATED"/>
    <property type="match status" value="1"/>
</dbReference>
<feature type="transmembrane region" description="Helical" evidence="6">
    <location>
        <begin position="7"/>
        <end position="34"/>
    </location>
</feature>
<feature type="transmembrane region" description="Helical" evidence="6">
    <location>
        <begin position="134"/>
        <end position="155"/>
    </location>
</feature>
<dbReference type="InterPro" id="IPR011701">
    <property type="entry name" value="MFS"/>
</dbReference>
<feature type="transmembrane region" description="Helical" evidence="6">
    <location>
        <begin position="262"/>
        <end position="282"/>
    </location>
</feature>
<dbReference type="GO" id="GO:0022857">
    <property type="term" value="F:transmembrane transporter activity"/>
    <property type="evidence" value="ECO:0007669"/>
    <property type="project" value="InterPro"/>
</dbReference>
<dbReference type="GO" id="GO:0006820">
    <property type="term" value="P:monoatomic anion transport"/>
    <property type="evidence" value="ECO:0007669"/>
    <property type="project" value="TreeGrafter"/>
</dbReference>
<evidence type="ECO:0000256" key="6">
    <source>
        <dbReference type="SAM" id="Phobius"/>
    </source>
</evidence>
<dbReference type="Gene3D" id="1.20.1250.20">
    <property type="entry name" value="MFS general substrate transporter like domains"/>
    <property type="match status" value="1"/>
</dbReference>
<dbReference type="InterPro" id="IPR036259">
    <property type="entry name" value="MFS_trans_sf"/>
</dbReference>
<evidence type="ECO:0000256" key="2">
    <source>
        <dbReference type="ARBA" id="ARBA00022692"/>
    </source>
</evidence>
<evidence type="ECO:0000256" key="3">
    <source>
        <dbReference type="ARBA" id="ARBA00022989"/>
    </source>
</evidence>
<sequence>GFGKRHILAILSFLGFINVYCMRVNLSVALVVMVNSTSNQSVNSTQNDGNAECSDRSAKNQSSNSNGEFDWTEDTQGIILGSFFYGYIITQIPGGQLAEKFGGKKMFGFGVLVTAVLSMLTPVVARSLGVGGFIALRVLIGIGEGVTYPSMHAILGKWAPKWERSKLTTFVYAGLGCSACILPFIKYAGCDHVIVVVLLTLSGGLGGLALVGFTVNHLDIACNFAGTLLGITNSFSTAAGIVAPYVVGVLTKNNQTKGRWQIVFYISAVMYAIGAIVFMLLAKGREQNWNRPEYYKEREKLIQKDI</sequence>
<feature type="transmembrane region" description="Helical" evidence="6">
    <location>
        <begin position="167"/>
        <end position="187"/>
    </location>
</feature>
<dbReference type="GO" id="GO:0016020">
    <property type="term" value="C:membrane"/>
    <property type="evidence" value="ECO:0007669"/>
    <property type="project" value="UniProtKB-SubCell"/>
</dbReference>
<feature type="transmembrane region" description="Helical" evidence="6">
    <location>
        <begin position="106"/>
        <end position="128"/>
    </location>
</feature>
<dbReference type="EMBL" id="VSWD01000011">
    <property type="protein sequence ID" value="KAK3087918.1"/>
    <property type="molecule type" value="Genomic_DNA"/>
</dbReference>
<dbReference type="PANTHER" id="PTHR11662">
    <property type="entry name" value="SOLUTE CARRIER FAMILY 17"/>
    <property type="match status" value="1"/>
</dbReference>
<dbReference type="InterPro" id="IPR027378">
    <property type="entry name" value="Nucleotide_channel_N"/>
</dbReference>
<accession>A0AA88Y2B6</accession>
<name>A0AA88Y2B6_PINIB</name>
<dbReference type="Pfam" id="PF07690">
    <property type="entry name" value="MFS_1"/>
    <property type="match status" value="1"/>
</dbReference>
<keyword evidence="9" id="KW-1185">Reference proteome</keyword>
<feature type="transmembrane region" description="Helical" evidence="6">
    <location>
        <begin position="75"/>
        <end position="94"/>
    </location>
</feature>
<organism evidence="8 9">
    <name type="scientific">Pinctada imbricata</name>
    <name type="common">Atlantic pearl-oyster</name>
    <name type="synonym">Pinctada martensii</name>
    <dbReference type="NCBI Taxonomy" id="66713"/>
    <lineage>
        <taxon>Eukaryota</taxon>
        <taxon>Metazoa</taxon>
        <taxon>Spiralia</taxon>
        <taxon>Lophotrochozoa</taxon>
        <taxon>Mollusca</taxon>
        <taxon>Bivalvia</taxon>
        <taxon>Autobranchia</taxon>
        <taxon>Pteriomorphia</taxon>
        <taxon>Pterioida</taxon>
        <taxon>Pterioidea</taxon>
        <taxon>Pteriidae</taxon>
        <taxon>Pinctada</taxon>
    </lineage>
</organism>
<feature type="transmembrane region" description="Helical" evidence="6">
    <location>
        <begin position="227"/>
        <end position="250"/>
    </location>
</feature>
<keyword evidence="2 6" id="KW-0812">Transmembrane</keyword>
<keyword evidence="4 6" id="KW-0472">Membrane</keyword>
<comment type="subcellular location">
    <subcellularLocation>
        <location evidence="1">Membrane</location>
        <topology evidence="1">Multi-pass membrane protein</topology>
    </subcellularLocation>
</comment>
<dbReference type="Proteomes" id="UP001186944">
    <property type="component" value="Unassembled WGS sequence"/>
</dbReference>
<feature type="non-terminal residue" evidence="8">
    <location>
        <position position="1"/>
    </location>
</feature>
<evidence type="ECO:0000259" key="7">
    <source>
        <dbReference type="PROSITE" id="PS50850"/>
    </source>
</evidence>
<feature type="domain" description="Major facilitator superfamily (MFS) profile" evidence="7">
    <location>
        <begin position="7"/>
        <end position="306"/>
    </location>
</feature>
<dbReference type="InterPro" id="IPR050382">
    <property type="entry name" value="MFS_Na/Anion_cotransporter"/>
</dbReference>
<dbReference type="PROSITE" id="PS50850">
    <property type="entry name" value="MFS"/>
    <property type="match status" value="1"/>
</dbReference>
<evidence type="ECO:0000256" key="4">
    <source>
        <dbReference type="ARBA" id="ARBA00023136"/>
    </source>
</evidence>
<dbReference type="Gene3D" id="1.20.120.540">
    <property type="entry name" value="Voltage-gated potassium channels"/>
    <property type="match status" value="1"/>
</dbReference>
<evidence type="ECO:0000313" key="8">
    <source>
        <dbReference type="EMBL" id="KAK3087918.1"/>
    </source>
</evidence>
<dbReference type="FunFam" id="1.20.1250.20:FF:000423">
    <property type="entry name" value="Putative inorganic phosphate cotransporter-like Protein"/>
    <property type="match status" value="1"/>
</dbReference>